<reference evidence="2" key="1">
    <citation type="submission" date="2021-01" db="EMBL/GenBank/DDBJ databases">
        <authorList>
            <person name="Corre E."/>
            <person name="Pelletier E."/>
            <person name="Niang G."/>
            <person name="Scheremetjew M."/>
            <person name="Finn R."/>
            <person name="Kale V."/>
            <person name="Holt S."/>
            <person name="Cochrane G."/>
            <person name="Meng A."/>
            <person name="Brown T."/>
            <person name="Cohen L."/>
        </authorList>
    </citation>
    <scope>NUCLEOTIDE SEQUENCE</scope>
    <source>
        <strain evidence="2">B650</strain>
    </source>
</reference>
<evidence type="ECO:0000256" key="1">
    <source>
        <dbReference type="SAM" id="MobiDB-lite"/>
    </source>
</evidence>
<dbReference type="AlphaFoldDB" id="A0A7S2NTR3"/>
<proteinExistence type="predicted"/>
<name>A0A7S2NTR3_9STRA</name>
<feature type="region of interest" description="Disordered" evidence="1">
    <location>
        <begin position="1"/>
        <end position="44"/>
    </location>
</feature>
<organism evidence="2">
    <name type="scientific">Leptocylindrus danicus</name>
    <dbReference type="NCBI Taxonomy" id="163516"/>
    <lineage>
        <taxon>Eukaryota</taxon>
        <taxon>Sar</taxon>
        <taxon>Stramenopiles</taxon>
        <taxon>Ochrophyta</taxon>
        <taxon>Bacillariophyta</taxon>
        <taxon>Coscinodiscophyceae</taxon>
        <taxon>Chaetocerotophycidae</taxon>
        <taxon>Leptocylindrales</taxon>
        <taxon>Leptocylindraceae</taxon>
        <taxon>Leptocylindrus</taxon>
    </lineage>
</organism>
<gene>
    <name evidence="2" type="ORF">LDAN0321_LOCUS1262</name>
</gene>
<protein>
    <submittedName>
        <fullName evidence="2">Uncharacterized protein</fullName>
    </submittedName>
</protein>
<dbReference type="EMBL" id="HBGY01001864">
    <property type="protein sequence ID" value="CAD9557746.1"/>
    <property type="molecule type" value="Transcribed_RNA"/>
</dbReference>
<evidence type="ECO:0000313" key="2">
    <source>
        <dbReference type="EMBL" id="CAD9557746.1"/>
    </source>
</evidence>
<sequence>MCNTKVSPPPLLLTLPTMKPKQQRSKSKPVNRATRKIEGARIQKSASNIRNDYLNKLGIPRNGSTALSEQFSAPNCTPTVPIHPIIRLNKEREYIAPLHIGGEQDAGVSRGSPRSVAQISDVLEQQSLDSSHNGSSFNSNVAEFLNCPKKRGVTFNSQVKVVPIAMRDDYTDRIRARMWNNAEMILENAHRNIVEFNSEGWCWRQCVEEHHMYTCSITGERIHPVHCGHMPVGTYH</sequence>
<accession>A0A7S2NTR3</accession>